<keyword evidence="3" id="KW-1185">Reference proteome</keyword>
<accession>A0A835XJM5</accession>
<gene>
    <name evidence="2" type="ORF">HYH03_018757</name>
</gene>
<evidence type="ECO:0000256" key="1">
    <source>
        <dbReference type="SAM" id="MobiDB-lite"/>
    </source>
</evidence>
<reference evidence="2" key="1">
    <citation type="journal article" date="2020" name="bioRxiv">
        <title>Comparative genomics of Chlamydomonas.</title>
        <authorList>
            <person name="Craig R.J."/>
            <person name="Hasan A.R."/>
            <person name="Ness R.W."/>
            <person name="Keightley P.D."/>
        </authorList>
    </citation>
    <scope>NUCLEOTIDE SEQUENCE</scope>
    <source>
        <strain evidence="2">CCAP 11/70</strain>
    </source>
</reference>
<dbReference type="AlphaFoldDB" id="A0A835XJM5"/>
<protein>
    <submittedName>
        <fullName evidence="2">Uncharacterized protein</fullName>
    </submittedName>
</protein>
<dbReference type="OrthoDB" id="530160at2759"/>
<evidence type="ECO:0000313" key="3">
    <source>
        <dbReference type="Proteomes" id="UP000612055"/>
    </source>
</evidence>
<evidence type="ECO:0000313" key="2">
    <source>
        <dbReference type="EMBL" id="KAG2482315.1"/>
    </source>
</evidence>
<dbReference type="Proteomes" id="UP000612055">
    <property type="component" value="Unassembled WGS sequence"/>
</dbReference>
<dbReference type="EMBL" id="JAEHOE010000234">
    <property type="protein sequence ID" value="KAG2482315.1"/>
    <property type="molecule type" value="Genomic_DNA"/>
</dbReference>
<name>A0A835XJM5_9CHLO</name>
<feature type="region of interest" description="Disordered" evidence="1">
    <location>
        <begin position="19"/>
        <end position="45"/>
    </location>
</feature>
<proteinExistence type="predicted"/>
<comment type="caution">
    <text evidence="2">The sequence shown here is derived from an EMBL/GenBank/DDBJ whole genome shotgun (WGS) entry which is preliminary data.</text>
</comment>
<sequence length="93" mass="10531">MEQVVSFLYNRSMTEAERKLASASEPKLSHRHAHDAASGPPPPWVLSPDRAASLRAFFRLHVMDGLHHMLQQMRDEEGAWLVGFGKAPWPWAV</sequence>
<organism evidence="2 3">
    <name type="scientific">Edaphochlamys debaryana</name>
    <dbReference type="NCBI Taxonomy" id="47281"/>
    <lineage>
        <taxon>Eukaryota</taxon>
        <taxon>Viridiplantae</taxon>
        <taxon>Chlorophyta</taxon>
        <taxon>core chlorophytes</taxon>
        <taxon>Chlorophyceae</taxon>
        <taxon>CS clade</taxon>
        <taxon>Chlamydomonadales</taxon>
        <taxon>Chlamydomonadales incertae sedis</taxon>
        <taxon>Edaphochlamys</taxon>
    </lineage>
</organism>